<accession>A0A0D0CX19</accession>
<keyword evidence="3" id="KW-1185">Reference proteome</keyword>
<evidence type="ECO:0000313" key="3">
    <source>
        <dbReference type="Proteomes" id="UP000054538"/>
    </source>
</evidence>
<reference evidence="3" key="2">
    <citation type="submission" date="2015-01" db="EMBL/GenBank/DDBJ databases">
        <title>Evolutionary Origins and Diversification of the Mycorrhizal Mutualists.</title>
        <authorList>
            <consortium name="DOE Joint Genome Institute"/>
            <consortium name="Mycorrhizal Genomics Consortium"/>
            <person name="Kohler A."/>
            <person name="Kuo A."/>
            <person name="Nagy L.G."/>
            <person name="Floudas D."/>
            <person name="Copeland A."/>
            <person name="Barry K.W."/>
            <person name="Cichocki N."/>
            <person name="Veneault-Fourrey C."/>
            <person name="LaButti K."/>
            <person name="Lindquist E.A."/>
            <person name="Lipzen A."/>
            <person name="Lundell T."/>
            <person name="Morin E."/>
            <person name="Murat C."/>
            <person name="Riley R."/>
            <person name="Ohm R."/>
            <person name="Sun H."/>
            <person name="Tunlid A."/>
            <person name="Henrissat B."/>
            <person name="Grigoriev I.V."/>
            <person name="Hibbett D.S."/>
            <person name="Martin F."/>
        </authorList>
    </citation>
    <scope>NUCLEOTIDE SEQUENCE [LARGE SCALE GENOMIC DNA]</scope>
    <source>
        <strain evidence="3">Ve08.2h10</strain>
    </source>
</reference>
<dbReference type="Proteomes" id="UP000054538">
    <property type="component" value="Unassembled WGS sequence"/>
</dbReference>
<keyword evidence="1" id="KW-0812">Transmembrane</keyword>
<protein>
    <submittedName>
        <fullName evidence="2">Uncharacterized protein</fullName>
    </submittedName>
</protein>
<dbReference type="InParanoid" id="A0A0D0CX19"/>
<keyword evidence="1" id="KW-0472">Membrane</keyword>
<dbReference type="HOGENOM" id="CLU_2961475_0_0_1"/>
<name>A0A0D0CX19_9AGAM</name>
<dbReference type="AlphaFoldDB" id="A0A0D0CX19"/>
<sequence>MYWYDGIQSMVIIAQILTVLLTFSLSLDHISCNYSKFPGPLSLFLVRGTADFMRFDTPS</sequence>
<evidence type="ECO:0000313" key="2">
    <source>
        <dbReference type="EMBL" id="KIK80103.1"/>
    </source>
</evidence>
<dbReference type="EMBL" id="KN826101">
    <property type="protein sequence ID" value="KIK80103.1"/>
    <property type="molecule type" value="Genomic_DNA"/>
</dbReference>
<reference evidence="2 3" key="1">
    <citation type="submission" date="2014-04" db="EMBL/GenBank/DDBJ databases">
        <authorList>
            <consortium name="DOE Joint Genome Institute"/>
            <person name="Kuo A."/>
            <person name="Kohler A."/>
            <person name="Jargeat P."/>
            <person name="Nagy L.G."/>
            <person name="Floudas D."/>
            <person name="Copeland A."/>
            <person name="Barry K.W."/>
            <person name="Cichocki N."/>
            <person name="Veneault-Fourrey C."/>
            <person name="LaButti K."/>
            <person name="Lindquist E.A."/>
            <person name="Lipzen A."/>
            <person name="Lundell T."/>
            <person name="Morin E."/>
            <person name="Murat C."/>
            <person name="Sun H."/>
            <person name="Tunlid A."/>
            <person name="Henrissat B."/>
            <person name="Grigoriev I.V."/>
            <person name="Hibbett D.S."/>
            <person name="Martin F."/>
            <person name="Nordberg H.P."/>
            <person name="Cantor M.N."/>
            <person name="Hua S.X."/>
        </authorList>
    </citation>
    <scope>NUCLEOTIDE SEQUENCE [LARGE SCALE GENOMIC DNA]</scope>
    <source>
        <strain evidence="2 3">Ve08.2h10</strain>
    </source>
</reference>
<organism evidence="2 3">
    <name type="scientific">Paxillus rubicundulus Ve08.2h10</name>
    <dbReference type="NCBI Taxonomy" id="930991"/>
    <lineage>
        <taxon>Eukaryota</taxon>
        <taxon>Fungi</taxon>
        <taxon>Dikarya</taxon>
        <taxon>Basidiomycota</taxon>
        <taxon>Agaricomycotina</taxon>
        <taxon>Agaricomycetes</taxon>
        <taxon>Agaricomycetidae</taxon>
        <taxon>Boletales</taxon>
        <taxon>Paxilineae</taxon>
        <taxon>Paxillaceae</taxon>
        <taxon>Paxillus</taxon>
    </lineage>
</organism>
<keyword evidence="1" id="KW-1133">Transmembrane helix</keyword>
<evidence type="ECO:0000256" key="1">
    <source>
        <dbReference type="SAM" id="Phobius"/>
    </source>
</evidence>
<gene>
    <name evidence="2" type="ORF">PAXRUDRAFT_833715</name>
</gene>
<proteinExistence type="predicted"/>
<feature type="transmembrane region" description="Helical" evidence="1">
    <location>
        <begin position="6"/>
        <end position="27"/>
    </location>
</feature>